<accession>A0A6M3XFC9</accession>
<reference evidence="3" key="1">
    <citation type="submission" date="2020-03" db="EMBL/GenBank/DDBJ databases">
        <title>The deep terrestrial virosphere.</title>
        <authorList>
            <person name="Holmfeldt K."/>
            <person name="Nilsson E."/>
            <person name="Simone D."/>
            <person name="Lopez-Fernandez M."/>
            <person name="Wu X."/>
            <person name="de Brujin I."/>
            <person name="Lundin D."/>
            <person name="Andersson A."/>
            <person name="Bertilsson S."/>
            <person name="Dopson M."/>
        </authorList>
    </citation>
    <scope>NUCLEOTIDE SEQUENCE</scope>
    <source>
        <strain evidence="2">MM415A00402</strain>
        <strain evidence="1">MM415B00534</strain>
        <strain evidence="3">TM448B00727</strain>
    </source>
</reference>
<evidence type="ECO:0000313" key="1">
    <source>
        <dbReference type="EMBL" id="QJA64148.1"/>
    </source>
</evidence>
<proteinExistence type="predicted"/>
<gene>
    <name evidence="2" type="ORF">MM415A00402_0007</name>
    <name evidence="1" type="ORF">MM415B00534_0007</name>
    <name evidence="3" type="ORF">TM448B00727_0007</name>
</gene>
<dbReference type="AlphaFoldDB" id="A0A6M3XFC9"/>
<dbReference type="EMBL" id="MT144651">
    <property type="protein sequence ID" value="QJH96429.1"/>
    <property type="molecule type" value="Genomic_DNA"/>
</dbReference>
<protein>
    <submittedName>
        <fullName evidence="3">Uncharacterized protein</fullName>
    </submittedName>
</protein>
<organism evidence="3">
    <name type="scientific">viral metagenome</name>
    <dbReference type="NCBI Taxonomy" id="1070528"/>
    <lineage>
        <taxon>unclassified sequences</taxon>
        <taxon>metagenomes</taxon>
        <taxon>organismal metagenomes</taxon>
    </lineage>
</organism>
<dbReference type="EMBL" id="MT142488">
    <property type="protein sequence ID" value="QJA82454.1"/>
    <property type="molecule type" value="Genomic_DNA"/>
</dbReference>
<sequence>MLRALLILLAAAAWASPPDVDFRDRAGKSTAEAIKWYASGTVPGTLGVRTDTLIGDTNKNDTTLAVDVAGAERVSVTLYTRRKSANTTNVLVSYWAQVADSSAKTAVWHTISSHVDAAVTNDMVYSVASSTGDTLMWVLVNPAYPDTLNLDVTGGVAGGVTVCTHAGQSMFRTSRFFRLVADPTSYAGDTVLSNGVITKTYPR</sequence>
<name>A0A6M3XFC9_9ZZZZ</name>
<evidence type="ECO:0000313" key="3">
    <source>
        <dbReference type="EMBL" id="QJH96429.1"/>
    </source>
</evidence>
<dbReference type="EMBL" id="MT141514">
    <property type="protein sequence ID" value="QJA64148.1"/>
    <property type="molecule type" value="Genomic_DNA"/>
</dbReference>
<evidence type="ECO:0000313" key="2">
    <source>
        <dbReference type="EMBL" id="QJA82454.1"/>
    </source>
</evidence>